<comment type="caution">
    <text evidence="2">The sequence shown here is derived from an EMBL/GenBank/DDBJ whole genome shotgun (WGS) entry which is preliminary data.</text>
</comment>
<dbReference type="EMBL" id="JAHQIW010006675">
    <property type="protein sequence ID" value="KAJ1369759.1"/>
    <property type="molecule type" value="Genomic_DNA"/>
</dbReference>
<keyword evidence="1" id="KW-0732">Signal</keyword>
<reference evidence="2" key="1">
    <citation type="submission" date="2021-06" db="EMBL/GenBank/DDBJ databases">
        <title>Parelaphostrongylus tenuis whole genome reference sequence.</title>
        <authorList>
            <person name="Garwood T.J."/>
            <person name="Larsen P.A."/>
            <person name="Fountain-Jones N.M."/>
            <person name="Garbe J.R."/>
            <person name="Macchietto M.G."/>
            <person name="Kania S.A."/>
            <person name="Gerhold R.W."/>
            <person name="Richards J.E."/>
            <person name="Wolf T.M."/>
        </authorList>
    </citation>
    <scope>NUCLEOTIDE SEQUENCE</scope>
    <source>
        <strain evidence="2">MNPRO001-30</strain>
        <tissue evidence="2">Meninges</tissue>
    </source>
</reference>
<protein>
    <submittedName>
        <fullName evidence="2">Uncharacterized protein</fullName>
    </submittedName>
</protein>
<dbReference type="AlphaFoldDB" id="A0AAD5R5B9"/>
<proteinExistence type="predicted"/>
<sequence length="66" mass="7565">MNFFRVRLLLSGLLVCSGQETCERGGKKYETSDNGRYEWYCEEEGDSAYLILQRCITDSDTKVSSI</sequence>
<dbReference type="Proteomes" id="UP001196413">
    <property type="component" value="Unassembled WGS sequence"/>
</dbReference>
<keyword evidence="3" id="KW-1185">Reference proteome</keyword>
<name>A0AAD5R5B9_PARTN</name>
<organism evidence="2 3">
    <name type="scientific">Parelaphostrongylus tenuis</name>
    <name type="common">Meningeal worm</name>
    <dbReference type="NCBI Taxonomy" id="148309"/>
    <lineage>
        <taxon>Eukaryota</taxon>
        <taxon>Metazoa</taxon>
        <taxon>Ecdysozoa</taxon>
        <taxon>Nematoda</taxon>
        <taxon>Chromadorea</taxon>
        <taxon>Rhabditida</taxon>
        <taxon>Rhabditina</taxon>
        <taxon>Rhabditomorpha</taxon>
        <taxon>Strongyloidea</taxon>
        <taxon>Metastrongylidae</taxon>
        <taxon>Parelaphostrongylus</taxon>
    </lineage>
</organism>
<evidence type="ECO:0000313" key="3">
    <source>
        <dbReference type="Proteomes" id="UP001196413"/>
    </source>
</evidence>
<evidence type="ECO:0000313" key="2">
    <source>
        <dbReference type="EMBL" id="KAJ1369759.1"/>
    </source>
</evidence>
<accession>A0AAD5R5B9</accession>
<gene>
    <name evidence="2" type="ORF">KIN20_031312</name>
</gene>
<feature type="chain" id="PRO_5042063944" evidence="1">
    <location>
        <begin position="19"/>
        <end position="66"/>
    </location>
</feature>
<feature type="signal peptide" evidence="1">
    <location>
        <begin position="1"/>
        <end position="18"/>
    </location>
</feature>
<evidence type="ECO:0000256" key="1">
    <source>
        <dbReference type="SAM" id="SignalP"/>
    </source>
</evidence>